<evidence type="ECO:0000313" key="2">
    <source>
        <dbReference type="EMBL" id="GHC20832.1"/>
    </source>
</evidence>
<keyword evidence="1" id="KW-0732">Signal</keyword>
<dbReference type="Gene3D" id="3.40.190.10">
    <property type="entry name" value="Periplasmic binding protein-like II"/>
    <property type="match status" value="1"/>
</dbReference>
<dbReference type="EMBL" id="BMYI01000004">
    <property type="protein sequence ID" value="GHC20832.1"/>
    <property type="molecule type" value="Genomic_DNA"/>
</dbReference>
<keyword evidence="3" id="KW-1185">Reference proteome</keyword>
<evidence type="ECO:0000313" key="3">
    <source>
        <dbReference type="Proteomes" id="UP000658305"/>
    </source>
</evidence>
<comment type="caution">
    <text evidence="2">The sequence shown here is derived from an EMBL/GenBank/DDBJ whole genome shotgun (WGS) entry which is preliminary data.</text>
</comment>
<dbReference type="Proteomes" id="UP000658305">
    <property type="component" value="Unassembled WGS sequence"/>
</dbReference>
<proteinExistence type="predicted"/>
<feature type="chain" id="PRO_5046258783" description="Iron(III) transport system substrate-binding protein" evidence="1">
    <location>
        <begin position="20"/>
        <end position="105"/>
    </location>
</feature>
<name>A0ABQ3FEU3_9RHOB</name>
<dbReference type="RefSeq" id="WP_189380881.1">
    <property type="nucleotide sequence ID" value="NZ_BMYI01000004.1"/>
</dbReference>
<accession>A0ABQ3FEU3</accession>
<evidence type="ECO:0000256" key="1">
    <source>
        <dbReference type="SAM" id="SignalP"/>
    </source>
</evidence>
<organism evidence="2 3">
    <name type="scientific">Gemmobacter nanjingensis</name>
    <dbReference type="NCBI Taxonomy" id="488454"/>
    <lineage>
        <taxon>Bacteria</taxon>
        <taxon>Pseudomonadati</taxon>
        <taxon>Pseudomonadota</taxon>
        <taxon>Alphaproteobacteria</taxon>
        <taxon>Rhodobacterales</taxon>
        <taxon>Paracoccaceae</taxon>
        <taxon>Gemmobacter</taxon>
    </lineage>
</organism>
<gene>
    <name evidence="2" type="ORF">GCM10007291_19880</name>
</gene>
<feature type="signal peptide" evidence="1">
    <location>
        <begin position="1"/>
        <end position="19"/>
    </location>
</feature>
<sequence length="105" mass="11261">MWKSLKAALLAAACVPALAAAQDLDAMSTAELYDRAKEEKTVTVFSLSSRIARVEKAFEATYPGVDLIGLDLSSAKQIARVVAEQQAGVYAVDVLYPTFPKWPAA</sequence>
<protein>
    <recommendedName>
        <fullName evidence="4">Iron(III) transport system substrate-binding protein</fullName>
    </recommendedName>
</protein>
<evidence type="ECO:0008006" key="4">
    <source>
        <dbReference type="Google" id="ProtNLM"/>
    </source>
</evidence>
<reference evidence="3" key="1">
    <citation type="journal article" date="2019" name="Int. J. Syst. Evol. Microbiol.">
        <title>The Global Catalogue of Microorganisms (GCM) 10K type strain sequencing project: providing services to taxonomists for standard genome sequencing and annotation.</title>
        <authorList>
            <consortium name="The Broad Institute Genomics Platform"/>
            <consortium name="The Broad Institute Genome Sequencing Center for Infectious Disease"/>
            <person name="Wu L."/>
            <person name="Ma J."/>
        </authorList>
    </citation>
    <scope>NUCLEOTIDE SEQUENCE [LARGE SCALE GENOMIC DNA]</scope>
    <source>
        <strain evidence="3">KCTC 23298</strain>
    </source>
</reference>